<name>A0AAU8A6A6_9FIRM</name>
<dbReference type="RefSeq" id="WP_079546475.1">
    <property type="nucleotide sequence ID" value="NZ_CP117826.1"/>
</dbReference>
<dbReference type="AlphaFoldDB" id="A0AAU8A6A6"/>
<proteinExistence type="predicted"/>
<accession>A0AAU8A6A6</accession>
<evidence type="ECO:0000313" key="2">
    <source>
        <dbReference type="EMBL" id="XCC61357.1"/>
    </source>
</evidence>
<dbReference type="PANTHER" id="PTHR42951">
    <property type="entry name" value="METALLO-BETA-LACTAMASE DOMAIN-CONTAINING"/>
    <property type="match status" value="1"/>
</dbReference>
<feature type="domain" description="Metallo-beta-lactamase" evidence="1">
    <location>
        <begin position="12"/>
        <end position="208"/>
    </location>
</feature>
<dbReference type="Pfam" id="PF00753">
    <property type="entry name" value="Lactamase_B"/>
    <property type="match status" value="1"/>
</dbReference>
<dbReference type="EMBL" id="CP117826">
    <property type="protein sequence ID" value="XCC61357.1"/>
    <property type="molecule type" value="Genomic_DNA"/>
</dbReference>
<organism evidence="2">
    <name type="scientific">Christensenella massiliensis</name>
    <dbReference type="NCBI Taxonomy" id="1805714"/>
    <lineage>
        <taxon>Bacteria</taxon>
        <taxon>Bacillati</taxon>
        <taxon>Bacillota</taxon>
        <taxon>Clostridia</taxon>
        <taxon>Christensenellales</taxon>
        <taxon>Christensenellaceae</taxon>
        <taxon>Christensenella</taxon>
    </lineage>
</organism>
<gene>
    <name evidence="2" type="ORF">PUP29_07395</name>
</gene>
<dbReference type="Gene3D" id="3.60.15.10">
    <property type="entry name" value="Ribonuclease Z/Hydroxyacylglutathione hydrolase-like"/>
    <property type="match status" value="1"/>
</dbReference>
<reference evidence="2" key="1">
    <citation type="submission" date="2023-02" db="EMBL/GenBank/DDBJ databases">
        <title>Gut commensal Christensenella minuta modulates host metabolism via a new class of secondary bile acids.</title>
        <authorList>
            <person name="Liu C."/>
        </authorList>
    </citation>
    <scope>NUCLEOTIDE SEQUENCE</scope>
    <source>
        <strain evidence="2">CA70</strain>
    </source>
</reference>
<dbReference type="InterPro" id="IPR050855">
    <property type="entry name" value="NDM-1-like"/>
</dbReference>
<dbReference type="InterPro" id="IPR036866">
    <property type="entry name" value="RibonucZ/Hydroxyglut_hydro"/>
</dbReference>
<dbReference type="SUPFAM" id="SSF56281">
    <property type="entry name" value="Metallo-hydrolase/oxidoreductase"/>
    <property type="match status" value="1"/>
</dbReference>
<dbReference type="InterPro" id="IPR001279">
    <property type="entry name" value="Metallo-B-lactamas"/>
</dbReference>
<dbReference type="SMART" id="SM00849">
    <property type="entry name" value="Lactamase_B"/>
    <property type="match status" value="1"/>
</dbReference>
<evidence type="ECO:0000259" key="1">
    <source>
        <dbReference type="SMART" id="SM00849"/>
    </source>
</evidence>
<sequence>MYTITDVSGAPGGEAFLLETEEGCALIDSGFAFCAERMAAKIRERLCGRPLRYVLLTHSHYDHASGSVFVRDEWPDVQIVGSAYAEKIFAKPSARAVMREMNDNAARLAGAYPYDDRIDRLRLDRTVSEGDVLSLGPMKLETVEAPGHTKCCIAFWCEKEKLLISCETLGVDAGGGLVVPCYLVGYGLAMRSIKKLAALGAEAVLVPHRGLFTGKACRNFIERAVYWNQEAMRRVRDGLRAGKTAEMLAREFKALFYNDVTASLQPEKAFDLNLSYMIPMLVREAQDQKE</sequence>
<protein>
    <submittedName>
        <fullName evidence="2">MBL fold metallo-hydrolase</fullName>
    </submittedName>
</protein>